<evidence type="ECO:0000259" key="2">
    <source>
        <dbReference type="PROSITE" id="PS50943"/>
    </source>
</evidence>
<dbReference type="Gene3D" id="3.30.450.180">
    <property type="match status" value="1"/>
</dbReference>
<dbReference type="SMART" id="SM00530">
    <property type="entry name" value="HTH_XRE"/>
    <property type="match status" value="1"/>
</dbReference>
<dbReference type="SUPFAM" id="SSF47413">
    <property type="entry name" value="lambda repressor-like DNA-binding domains"/>
    <property type="match status" value="1"/>
</dbReference>
<dbReference type="AlphaFoldDB" id="A0A934Q6K2"/>
<dbReference type="Pfam" id="PF13560">
    <property type="entry name" value="HTH_31"/>
    <property type="match status" value="1"/>
</dbReference>
<keyword evidence="4" id="KW-1185">Reference proteome</keyword>
<dbReference type="PANTHER" id="PTHR35010:SF2">
    <property type="entry name" value="BLL4672 PROTEIN"/>
    <property type="match status" value="1"/>
</dbReference>
<proteinExistence type="predicted"/>
<evidence type="ECO:0000313" key="4">
    <source>
        <dbReference type="Proteomes" id="UP000608530"/>
    </source>
</evidence>
<dbReference type="GO" id="GO:0003677">
    <property type="term" value="F:DNA binding"/>
    <property type="evidence" value="ECO:0007669"/>
    <property type="project" value="InterPro"/>
</dbReference>
<dbReference type="PROSITE" id="PS50943">
    <property type="entry name" value="HTH_CROC1"/>
    <property type="match status" value="1"/>
</dbReference>
<dbReference type="EMBL" id="JAEHOH010000006">
    <property type="protein sequence ID" value="MBK0418315.1"/>
    <property type="molecule type" value="Genomic_DNA"/>
</dbReference>
<dbReference type="Proteomes" id="UP000608530">
    <property type="component" value="Unassembled WGS sequence"/>
</dbReference>
<reference evidence="3" key="1">
    <citation type="submission" date="2020-12" db="EMBL/GenBank/DDBJ databases">
        <title>Leucobacter sp. CAS1, isolated from Chromium sludge.</title>
        <authorList>
            <person name="Xu Z."/>
        </authorList>
    </citation>
    <scope>NUCLEOTIDE SEQUENCE</scope>
    <source>
        <strain evidence="3">CSA1</strain>
    </source>
</reference>
<dbReference type="Pfam" id="PF17765">
    <property type="entry name" value="MLTR_LBD"/>
    <property type="match status" value="1"/>
</dbReference>
<feature type="region of interest" description="Disordered" evidence="1">
    <location>
        <begin position="277"/>
        <end position="298"/>
    </location>
</feature>
<dbReference type="CDD" id="cd00093">
    <property type="entry name" value="HTH_XRE"/>
    <property type="match status" value="1"/>
</dbReference>
<accession>A0A934Q6K2</accession>
<protein>
    <submittedName>
        <fullName evidence="3">Helix-turn-helix domain-containing protein</fullName>
    </submittedName>
</protein>
<evidence type="ECO:0000313" key="3">
    <source>
        <dbReference type="EMBL" id="MBK0418315.1"/>
    </source>
</evidence>
<organism evidence="3 4">
    <name type="scientific">Leucobacter chromiisoli</name>
    <dbReference type="NCBI Taxonomy" id="2796471"/>
    <lineage>
        <taxon>Bacteria</taxon>
        <taxon>Bacillati</taxon>
        <taxon>Actinomycetota</taxon>
        <taxon>Actinomycetes</taxon>
        <taxon>Micrococcales</taxon>
        <taxon>Microbacteriaceae</taxon>
        <taxon>Leucobacter</taxon>
    </lineage>
</organism>
<dbReference type="Gene3D" id="1.10.260.40">
    <property type="entry name" value="lambda repressor-like DNA-binding domains"/>
    <property type="match status" value="1"/>
</dbReference>
<sequence>MDNRAEVREFLTTRRERVTPERVGLPEGSNRRVKGLRRSEVAALAGVSVEYYTRIERGAIGGASPEVLDAIARALLLDHAEQAYLLDLAHAAGPVGRAVRTRRPRPSSLHRTLQWTLDSVTGSAAIVRNGRMDMLAANSVGRAFYRDAYDMPGTTPNFARFIFLDQRGVDFHLDWERAADTAVQILRAEGARNPYDKEHHELIGELSCRSVEFRRRWAAHNVTRHGTGVKYFRHPVVGDLTVAFESLELASEPGLTLTLYTPEPGSPSEERMRLLASWAASEDAGAGRHDSEAEATNA</sequence>
<gene>
    <name evidence="3" type="ORF">JD276_04625</name>
</gene>
<dbReference type="RefSeq" id="WP_200114361.1">
    <property type="nucleotide sequence ID" value="NZ_JAEHOH010000006.1"/>
</dbReference>
<comment type="caution">
    <text evidence="3">The sequence shown here is derived from an EMBL/GenBank/DDBJ whole genome shotgun (WGS) entry which is preliminary data.</text>
</comment>
<name>A0A934Q6K2_9MICO</name>
<dbReference type="InterPro" id="IPR001387">
    <property type="entry name" value="Cro/C1-type_HTH"/>
</dbReference>
<dbReference type="InterPro" id="IPR010982">
    <property type="entry name" value="Lambda_DNA-bd_dom_sf"/>
</dbReference>
<feature type="domain" description="HTH cro/C1-type" evidence="2">
    <location>
        <begin position="31"/>
        <end position="82"/>
    </location>
</feature>
<dbReference type="InterPro" id="IPR041413">
    <property type="entry name" value="MLTR_LBD"/>
</dbReference>
<evidence type="ECO:0000256" key="1">
    <source>
        <dbReference type="SAM" id="MobiDB-lite"/>
    </source>
</evidence>
<dbReference type="PANTHER" id="PTHR35010">
    <property type="entry name" value="BLL4672 PROTEIN-RELATED"/>
    <property type="match status" value="1"/>
</dbReference>